<comment type="caution">
    <text evidence="1">The sequence shown here is derived from an EMBL/GenBank/DDBJ whole genome shotgun (WGS) entry which is preliminary data.</text>
</comment>
<evidence type="ECO:0000313" key="1">
    <source>
        <dbReference type="EMBL" id="NMU83933.1"/>
    </source>
</evidence>
<feature type="non-terminal residue" evidence="1">
    <location>
        <position position="1"/>
    </location>
</feature>
<dbReference type="Proteomes" id="UP000518904">
    <property type="component" value="Unassembled WGS sequence"/>
</dbReference>
<reference evidence="1 2" key="1">
    <citation type="submission" date="2020-04" db="EMBL/GenBank/DDBJ databases">
        <title>Whole-genome sequencing of Vibrio spp. from China reveals different genetic environments of blaCTX-M-14 among diverse lineages.</title>
        <authorList>
            <person name="Zheng Z."/>
            <person name="Ye L."/>
            <person name="Chen S."/>
        </authorList>
    </citation>
    <scope>NUCLEOTIDE SEQUENCE [LARGE SCALE GENOMIC DNA]</scope>
    <source>
        <strain evidence="1 2">Vb0551</strain>
    </source>
</reference>
<organism evidence="1 2">
    <name type="scientific">Vibrio parahaemolyticus</name>
    <dbReference type="NCBI Taxonomy" id="670"/>
    <lineage>
        <taxon>Bacteria</taxon>
        <taxon>Pseudomonadati</taxon>
        <taxon>Pseudomonadota</taxon>
        <taxon>Gammaproteobacteria</taxon>
        <taxon>Vibrionales</taxon>
        <taxon>Vibrionaceae</taxon>
        <taxon>Vibrio</taxon>
    </lineage>
</organism>
<gene>
    <name evidence="1" type="ORF">HKB16_13680</name>
</gene>
<dbReference type="EMBL" id="JABCLB010001259">
    <property type="protein sequence ID" value="NMU83933.1"/>
    <property type="molecule type" value="Genomic_DNA"/>
</dbReference>
<name>A0A7Y0XCN2_VIBPH</name>
<protein>
    <submittedName>
        <fullName evidence="1">Uncharacterized protein</fullName>
    </submittedName>
</protein>
<feature type="non-terminal residue" evidence="1">
    <location>
        <position position="83"/>
    </location>
</feature>
<evidence type="ECO:0000313" key="2">
    <source>
        <dbReference type="Proteomes" id="UP000518904"/>
    </source>
</evidence>
<sequence length="83" mass="8574">SIVSEASGSIPLGLSMNLVNPAPEEFGSVEIRGLPTDLELSHGERLNGIYTVDQEDVADLSIVGGFSGASDFTLSIKPIATLG</sequence>
<proteinExistence type="predicted"/>
<accession>A0A7Y0XCN2</accession>
<dbReference type="AlphaFoldDB" id="A0A7Y0XCN2"/>